<comment type="caution">
    <text evidence="2">The sequence shown here is derived from an EMBL/GenBank/DDBJ whole genome shotgun (WGS) entry which is preliminary data.</text>
</comment>
<proteinExistence type="predicted"/>
<organism evidence="2 3">
    <name type="scientific">Nonomuraea marmarensis</name>
    <dbReference type="NCBI Taxonomy" id="3351344"/>
    <lineage>
        <taxon>Bacteria</taxon>
        <taxon>Bacillati</taxon>
        <taxon>Actinomycetota</taxon>
        <taxon>Actinomycetes</taxon>
        <taxon>Streptosporangiales</taxon>
        <taxon>Streptosporangiaceae</taxon>
        <taxon>Nonomuraea</taxon>
    </lineage>
</organism>
<evidence type="ECO:0000313" key="3">
    <source>
        <dbReference type="Proteomes" id="UP001603978"/>
    </source>
</evidence>
<gene>
    <name evidence="2" type="ORF">ACFLIM_14825</name>
</gene>
<reference evidence="2 3" key="1">
    <citation type="submission" date="2024-10" db="EMBL/GenBank/DDBJ databases">
        <authorList>
            <person name="Topkara A.R."/>
            <person name="Saygin H."/>
        </authorList>
    </citation>
    <scope>NUCLEOTIDE SEQUENCE [LARGE SCALE GENOMIC DNA]</scope>
    <source>
        <strain evidence="2 3">M3C6</strain>
    </source>
</reference>
<dbReference type="RefSeq" id="WP_393165528.1">
    <property type="nucleotide sequence ID" value="NZ_JBICRM010000008.1"/>
</dbReference>
<dbReference type="Proteomes" id="UP001603978">
    <property type="component" value="Unassembled WGS sequence"/>
</dbReference>
<feature type="region of interest" description="Disordered" evidence="1">
    <location>
        <begin position="1"/>
        <end position="35"/>
    </location>
</feature>
<evidence type="ECO:0000256" key="1">
    <source>
        <dbReference type="SAM" id="MobiDB-lite"/>
    </source>
</evidence>
<dbReference type="EMBL" id="JBICRM010000008">
    <property type="protein sequence ID" value="MFG1704461.1"/>
    <property type="molecule type" value="Genomic_DNA"/>
</dbReference>
<protein>
    <submittedName>
        <fullName evidence="2">Uncharacterized protein</fullName>
    </submittedName>
</protein>
<evidence type="ECO:0000313" key="2">
    <source>
        <dbReference type="EMBL" id="MFG1704461.1"/>
    </source>
</evidence>
<keyword evidence="3" id="KW-1185">Reference proteome</keyword>
<accession>A0ABW7AAU6</accession>
<name>A0ABW7AAU6_9ACTN</name>
<sequence length="223" mass="24589">MPAGQTAPAQRHHSAAWSDIPPPPEELETLGPPSMAPPPLTWSHLAEMLVYGIRERTGDGLGFAGFLALAEENGLLELRPNTWPDPSRGGTLMVHTQTSEVRQSGLWVNTLDPGNAVAARQLARSKNVHVCELANPEQVAEVSALTWAKFLSLVRENTYQPDMYGNLVMFTIDEPYTTPKPIITTLVNWQVFTYAVTRGHFDKLPPVEIGLDRGKWLTAETIV</sequence>